<sequence length="198" mass="22015">MLFNKLFAGCVLSMTYLGVFASPLALGPRSVPSQSKAEPKLPTGKTKVEIGISISRRKERDHPEILYDYGIVLNEAAQRYRLVLHDSRSELAVKDQGVSIEIVPNRDPSTHLVFDPKMQVEVDLTSAVSCARTYAASSSRACLWIEKVVNYLFLEATGKDMSVDVKKTVREQVVEREARCGIPKTCPISDEELENARS</sequence>
<keyword evidence="1" id="KW-0732">Signal</keyword>
<keyword evidence="3" id="KW-1185">Reference proteome</keyword>
<name>A0AA38UJ08_9AGAR</name>
<feature type="signal peptide" evidence="1">
    <location>
        <begin position="1"/>
        <end position="21"/>
    </location>
</feature>
<protein>
    <submittedName>
        <fullName evidence="2">Uncharacterized protein</fullName>
    </submittedName>
</protein>
<organism evidence="2 3">
    <name type="scientific">Lentinula raphanica</name>
    <dbReference type="NCBI Taxonomy" id="153919"/>
    <lineage>
        <taxon>Eukaryota</taxon>
        <taxon>Fungi</taxon>
        <taxon>Dikarya</taxon>
        <taxon>Basidiomycota</taxon>
        <taxon>Agaricomycotina</taxon>
        <taxon>Agaricomycetes</taxon>
        <taxon>Agaricomycetidae</taxon>
        <taxon>Agaricales</taxon>
        <taxon>Marasmiineae</taxon>
        <taxon>Omphalotaceae</taxon>
        <taxon>Lentinula</taxon>
    </lineage>
</organism>
<gene>
    <name evidence="2" type="ORF">F5878DRAFT_370177</name>
</gene>
<comment type="caution">
    <text evidence="2">The sequence shown here is derived from an EMBL/GenBank/DDBJ whole genome shotgun (WGS) entry which is preliminary data.</text>
</comment>
<reference evidence="2" key="1">
    <citation type="submission" date="2022-08" db="EMBL/GenBank/DDBJ databases">
        <authorList>
            <consortium name="DOE Joint Genome Institute"/>
            <person name="Min B."/>
            <person name="Riley R."/>
            <person name="Sierra-Patev S."/>
            <person name="Naranjo-Ortiz M."/>
            <person name="Looney B."/>
            <person name="Konkel Z."/>
            <person name="Slot J.C."/>
            <person name="Sakamoto Y."/>
            <person name="Steenwyk J.L."/>
            <person name="Rokas A."/>
            <person name="Carro J."/>
            <person name="Camarero S."/>
            <person name="Ferreira P."/>
            <person name="Molpeceres G."/>
            <person name="Ruiz-Duenas F.J."/>
            <person name="Serrano A."/>
            <person name="Henrissat B."/>
            <person name="Drula E."/>
            <person name="Hughes K.W."/>
            <person name="Mata J.L."/>
            <person name="Ishikawa N.K."/>
            <person name="Vargas-Isla R."/>
            <person name="Ushijima S."/>
            <person name="Smith C.A."/>
            <person name="Ahrendt S."/>
            <person name="Andreopoulos W."/>
            <person name="He G."/>
            <person name="Labutti K."/>
            <person name="Lipzen A."/>
            <person name="Ng V."/>
            <person name="Sandor L."/>
            <person name="Barry K."/>
            <person name="Martinez A.T."/>
            <person name="Xiao Y."/>
            <person name="Gibbons J.G."/>
            <person name="Terashima K."/>
            <person name="Hibbett D.S."/>
            <person name="Grigoriev I.V."/>
        </authorList>
    </citation>
    <scope>NUCLEOTIDE SEQUENCE</scope>
    <source>
        <strain evidence="2">TFB9207</strain>
    </source>
</reference>
<evidence type="ECO:0000313" key="2">
    <source>
        <dbReference type="EMBL" id="KAJ3842716.1"/>
    </source>
</evidence>
<accession>A0AA38UJ08</accession>
<evidence type="ECO:0000256" key="1">
    <source>
        <dbReference type="SAM" id="SignalP"/>
    </source>
</evidence>
<evidence type="ECO:0000313" key="3">
    <source>
        <dbReference type="Proteomes" id="UP001163846"/>
    </source>
</evidence>
<dbReference type="AlphaFoldDB" id="A0AA38UJ08"/>
<dbReference type="Proteomes" id="UP001163846">
    <property type="component" value="Unassembled WGS sequence"/>
</dbReference>
<proteinExistence type="predicted"/>
<feature type="chain" id="PRO_5041424334" evidence="1">
    <location>
        <begin position="22"/>
        <end position="198"/>
    </location>
</feature>
<dbReference type="EMBL" id="MU805997">
    <property type="protein sequence ID" value="KAJ3842716.1"/>
    <property type="molecule type" value="Genomic_DNA"/>
</dbReference>